<protein>
    <submittedName>
        <fullName evidence="2">Uncharacterized protein</fullName>
    </submittedName>
</protein>
<reference evidence="2" key="1">
    <citation type="submission" date="2022-08" db="EMBL/GenBank/DDBJ databases">
        <authorList>
            <consortium name="DOE Joint Genome Institute"/>
            <person name="Min B."/>
            <person name="Riley R."/>
            <person name="Sierra-Patev S."/>
            <person name="Naranjo-Ortiz M."/>
            <person name="Looney B."/>
            <person name="Konkel Z."/>
            <person name="Slot J.C."/>
            <person name="Sakamoto Y."/>
            <person name="Steenwyk J.L."/>
            <person name="Rokas A."/>
            <person name="Carro J."/>
            <person name="Camarero S."/>
            <person name="Ferreira P."/>
            <person name="Molpeceres G."/>
            <person name="Ruiz-Duenas F.J."/>
            <person name="Serrano A."/>
            <person name="Henrissat B."/>
            <person name="Drula E."/>
            <person name="Hughes K.W."/>
            <person name="Mata J.L."/>
            <person name="Ishikawa N.K."/>
            <person name="Vargas-Isla R."/>
            <person name="Ushijima S."/>
            <person name="Smith C.A."/>
            <person name="Ahrendt S."/>
            <person name="Andreopoulos W."/>
            <person name="He G."/>
            <person name="Labutti K."/>
            <person name="Lipzen A."/>
            <person name="Ng V."/>
            <person name="Sandor L."/>
            <person name="Barry K."/>
            <person name="Martinez A.T."/>
            <person name="Xiao Y."/>
            <person name="Gibbons J.G."/>
            <person name="Terashima K."/>
            <person name="Hibbett D.S."/>
            <person name="Grigoriev I.V."/>
        </authorList>
    </citation>
    <scope>NUCLEOTIDE SEQUENCE</scope>
    <source>
        <strain evidence="2">TFB10291</strain>
    </source>
</reference>
<name>A0AA38KQW1_9AGAR</name>
<feature type="compositionally biased region" description="Polar residues" evidence="1">
    <location>
        <begin position="27"/>
        <end position="36"/>
    </location>
</feature>
<dbReference type="Proteomes" id="UP001163798">
    <property type="component" value="Unassembled WGS sequence"/>
</dbReference>
<feature type="compositionally biased region" description="Basic and acidic residues" evidence="1">
    <location>
        <begin position="14"/>
        <end position="23"/>
    </location>
</feature>
<feature type="non-terminal residue" evidence="2">
    <location>
        <position position="1"/>
    </location>
</feature>
<organism evidence="2 3">
    <name type="scientific">Lentinula aff. detonsa</name>
    <dbReference type="NCBI Taxonomy" id="2804958"/>
    <lineage>
        <taxon>Eukaryota</taxon>
        <taxon>Fungi</taxon>
        <taxon>Dikarya</taxon>
        <taxon>Basidiomycota</taxon>
        <taxon>Agaricomycotina</taxon>
        <taxon>Agaricomycetes</taxon>
        <taxon>Agaricomycetidae</taxon>
        <taxon>Agaricales</taxon>
        <taxon>Marasmiineae</taxon>
        <taxon>Omphalotaceae</taxon>
        <taxon>Lentinula</taxon>
    </lineage>
</organism>
<evidence type="ECO:0000256" key="1">
    <source>
        <dbReference type="SAM" id="MobiDB-lite"/>
    </source>
</evidence>
<evidence type="ECO:0000313" key="2">
    <source>
        <dbReference type="EMBL" id="KAJ3786045.1"/>
    </source>
</evidence>
<proteinExistence type="predicted"/>
<sequence>YYQWCKENSFTSKLPKDREEEKKSGHHSTSVQGTLDSSLVVTERKTPYSQSAMNEAIWTFIIDTNQSLSIVERPSFQKMIRTASTATGEVLLPDRKLTRKGIMKMFHKRMAQLKKLFTVCRNHIYVARCLIYYPRMRRKFT</sequence>
<accession>A0AA38KQW1</accession>
<feature type="region of interest" description="Disordered" evidence="1">
    <location>
        <begin position="14"/>
        <end position="36"/>
    </location>
</feature>
<comment type="caution">
    <text evidence="2">The sequence shown here is derived from an EMBL/GenBank/DDBJ whole genome shotgun (WGS) entry which is preliminary data.</text>
</comment>
<gene>
    <name evidence="2" type="ORF">GGU10DRAFT_268004</name>
</gene>
<dbReference type="AlphaFoldDB" id="A0AA38KQW1"/>
<evidence type="ECO:0000313" key="3">
    <source>
        <dbReference type="Proteomes" id="UP001163798"/>
    </source>
</evidence>
<keyword evidence="3" id="KW-1185">Reference proteome</keyword>
<dbReference type="EMBL" id="MU793325">
    <property type="protein sequence ID" value="KAJ3786045.1"/>
    <property type="molecule type" value="Genomic_DNA"/>
</dbReference>